<accession>A0ABS0L6K6</accession>
<comment type="caution">
    <text evidence="1">The sequence shown here is derived from an EMBL/GenBank/DDBJ whole genome shotgun (WGS) entry which is preliminary data.</text>
</comment>
<protein>
    <recommendedName>
        <fullName evidence="3">XRE family transcriptional regulator</fullName>
    </recommendedName>
</protein>
<organism evidence="1 2">
    <name type="scientific">Hymenobacter guriensis</name>
    <dbReference type="NCBI Taxonomy" id="2793065"/>
    <lineage>
        <taxon>Bacteria</taxon>
        <taxon>Pseudomonadati</taxon>
        <taxon>Bacteroidota</taxon>
        <taxon>Cytophagia</taxon>
        <taxon>Cytophagales</taxon>
        <taxon>Hymenobacteraceae</taxon>
        <taxon>Hymenobacter</taxon>
    </lineage>
</organism>
<name>A0ABS0L6K6_9BACT</name>
<reference evidence="1 2" key="1">
    <citation type="submission" date="2020-11" db="EMBL/GenBank/DDBJ databases">
        <title>Hymenobacter sp.</title>
        <authorList>
            <person name="Kim M.K."/>
        </authorList>
    </citation>
    <scope>NUCLEOTIDE SEQUENCE [LARGE SCALE GENOMIC DNA]</scope>
    <source>
        <strain evidence="1 2">BT594</strain>
    </source>
</reference>
<sequence>MSLRKKFARHRSFTSNLTSTHQVQARFGLTQQQLADVLGVSRTALAMDALGERLLPIAAVLGLDALRRQLPPPVGEALPLPVAESTPGPEDQKTLAMRLRGIAIADYPLQNQQERLQTRLEQAQARLQALPALHAAFPEERGQRWLNLFEEEARIWLEHDGSALLQLTLRRKVLAYEAAEIRLLLGEPQGQGLPPPVVDRRLHG</sequence>
<evidence type="ECO:0000313" key="2">
    <source>
        <dbReference type="Proteomes" id="UP000601099"/>
    </source>
</evidence>
<gene>
    <name evidence="1" type="ORF">I5L79_19355</name>
</gene>
<keyword evidence="2" id="KW-1185">Reference proteome</keyword>
<dbReference type="EMBL" id="JADWYK010000015">
    <property type="protein sequence ID" value="MBG8555711.1"/>
    <property type="molecule type" value="Genomic_DNA"/>
</dbReference>
<dbReference type="InterPro" id="IPR010982">
    <property type="entry name" value="Lambda_DNA-bd_dom_sf"/>
</dbReference>
<dbReference type="SUPFAM" id="SSF47413">
    <property type="entry name" value="lambda repressor-like DNA-binding domains"/>
    <property type="match status" value="1"/>
</dbReference>
<proteinExistence type="predicted"/>
<evidence type="ECO:0008006" key="3">
    <source>
        <dbReference type="Google" id="ProtNLM"/>
    </source>
</evidence>
<dbReference type="Proteomes" id="UP000601099">
    <property type="component" value="Unassembled WGS sequence"/>
</dbReference>
<dbReference type="RefSeq" id="WP_196956729.1">
    <property type="nucleotide sequence ID" value="NZ_JADWYK010000015.1"/>
</dbReference>
<evidence type="ECO:0000313" key="1">
    <source>
        <dbReference type="EMBL" id="MBG8555711.1"/>
    </source>
</evidence>